<dbReference type="Pfam" id="PF04082">
    <property type="entry name" value="Fungal_trans"/>
    <property type="match status" value="1"/>
</dbReference>
<dbReference type="InterPro" id="IPR036864">
    <property type="entry name" value="Zn2-C6_fun-type_DNA-bd_sf"/>
</dbReference>
<dbReference type="SMART" id="SM00906">
    <property type="entry name" value="Fungal_trans"/>
    <property type="match status" value="1"/>
</dbReference>
<organism evidence="6 7">
    <name type="scientific">Letharia columbiana</name>
    <dbReference type="NCBI Taxonomy" id="112416"/>
    <lineage>
        <taxon>Eukaryota</taxon>
        <taxon>Fungi</taxon>
        <taxon>Dikarya</taxon>
        <taxon>Ascomycota</taxon>
        <taxon>Pezizomycotina</taxon>
        <taxon>Lecanoromycetes</taxon>
        <taxon>OSLEUM clade</taxon>
        <taxon>Lecanoromycetidae</taxon>
        <taxon>Lecanorales</taxon>
        <taxon>Lecanorineae</taxon>
        <taxon>Parmeliaceae</taxon>
        <taxon>Letharia</taxon>
    </lineage>
</organism>
<dbReference type="InterPro" id="IPR050613">
    <property type="entry name" value="Sec_Metabolite_Reg"/>
</dbReference>
<gene>
    <name evidence="6" type="ORF">HO173_007560</name>
</gene>
<feature type="region of interest" description="Disordered" evidence="4">
    <location>
        <begin position="162"/>
        <end position="181"/>
    </location>
</feature>
<feature type="compositionally biased region" description="Polar residues" evidence="4">
    <location>
        <begin position="1"/>
        <end position="15"/>
    </location>
</feature>
<dbReference type="InterPro" id="IPR001138">
    <property type="entry name" value="Zn2Cys6_DnaBD"/>
</dbReference>
<dbReference type="Gene3D" id="4.10.240.10">
    <property type="entry name" value="Zn(2)-C6 fungal-type DNA-binding domain"/>
    <property type="match status" value="1"/>
</dbReference>
<keyword evidence="3" id="KW-0539">Nucleus</keyword>
<feature type="domain" description="Zn(2)-C6 fungal-type" evidence="5">
    <location>
        <begin position="32"/>
        <end position="60"/>
    </location>
</feature>
<dbReference type="InterPro" id="IPR007219">
    <property type="entry name" value="XnlR_reg_dom"/>
</dbReference>
<proteinExistence type="predicted"/>
<keyword evidence="7" id="KW-1185">Reference proteome</keyword>
<dbReference type="PANTHER" id="PTHR31001:SF45">
    <property type="entry name" value="ZN(II)2CYS6 TRANSCRIPTION FACTOR (EUROFUNG)"/>
    <property type="match status" value="1"/>
</dbReference>
<dbReference type="GO" id="GO:0008270">
    <property type="term" value="F:zinc ion binding"/>
    <property type="evidence" value="ECO:0007669"/>
    <property type="project" value="InterPro"/>
</dbReference>
<dbReference type="GO" id="GO:0003677">
    <property type="term" value="F:DNA binding"/>
    <property type="evidence" value="ECO:0007669"/>
    <property type="project" value="InterPro"/>
</dbReference>
<dbReference type="GO" id="GO:0006351">
    <property type="term" value="P:DNA-templated transcription"/>
    <property type="evidence" value="ECO:0007669"/>
    <property type="project" value="InterPro"/>
</dbReference>
<evidence type="ECO:0000256" key="2">
    <source>
        <dbReference type="ARBA" id="ARBA00022723"/>
    </source>
</evidence>
<accession>A0A8H6FSZ2</accession>
<reference evidence="6 7" key="1">
    <citation type="journal article" date="2020" name="Genomics">
        <title>Complete, high-quality genomes from long-read metagenomic sequencing of two wolf lichen thalli reveals enigmatic genome architecture.</title>
        <authorList>
            <person name="McKenzie S.K."/>
            <person name="Walston R.F."/>
            <person name="Allen J.L."/>
        </authorList>
    </citation>
    <scope>NUCLEOTIDE SEQUENCE [LARGE SCALE GENOMIC DNA]</scope>
    <source>
        <strain evidence="6">WasteWater2</strain>
    </source>
</reference>
<evidence type="ECO:0000256" key="4">
    <source>
        <dbReference type="SAM" id="MobiDB-lite"/>
    </source>
</evidence>
<dbReference type="SMART" id="SM00066">
    <property type="entry name" value="GAL4"/>
    <property type="match status" value="1"/>
</dbReference>
<evidence type="ECO:0000313" key="6">
    <source>
        <dbReference type="EMBL" id="KAF6234140.1"/>
    </source>
</evidence>
<dbReference type="GO" id="GO:0000981">
    <property type="term" value="F:DNA-binding transcription factor activity, RNA polymerase II-specific"/>
    <property type="evidence" value="ECO:0007669"/>
    <property type="project" value="InterPro"/>
</dbReference>
<sequence length="737" mass="84022">MMSTPERSNPATSLAATDRPFSQAAKPQRVLACVLCQQRKVKCDRKFPCANCIRSHAQCVPAATLVLRQRRRRFPERELLDRLRYYESLLRHSNIKFEPLHKEYSTTEKKSLNTDIEGRGYDSQDDEQLVATAGADQSSSPSMAVKSETVYEAKKFWHAMNQRAQSRNPDDDSSDSSPDDVREAMVKDAWNELYHNNDHLLFGSRETAVDVFTLHPELVQIFRLWQIYIDNVNPLLKVTHTPTLQARIIDAASNVASIKPTLAALMFSIYCVSILSLGEDECRTMFGTPRERLLTRYQSGCQQALLNCGFLRSGDRDCLTALYLYLISVRPATDPQSLSSMLGVAIRIAQRMGLHNESAYAKCPALEAEMRRRLWWSLILFDTRICELADYKTAMLVPTWDCRTPLNLNDFDLQPEMKDPPAVQEKSSEALFAVVRSEMGEFVRHSAFHLDFVSPALKAVAKDVQGGHVPEGGKLVALEKTIEDNHLKFCNPENPLHFMTIWTARGYLAKNRLLEHYSRFPRSSVQQTDVQRDAAISHALSMLECDTNLMSSPNTTGYLWFVHFHFPFPAYIHIVQDLRMRPVSDHAERTWEIMSDNYEARFMFLGQDDNPLFKIFTKIILQAWEARELVFRQSGKPLVPPRIVSDIKRKVAQTTEDAHDPCIKQPNDVFGMNTDFSMSMPVDSGCHSLLYGMGDQGYVGSESSPQHNMPGQAALDVDLNDLNWTPMDWNPLYRCDW</sequence>
<dbReference type="GO" id="GO:0005634">
    <property type="term" value="C:nucleus"/>
    <property type="evidence" value="ECO:0007669"/>
    <property type="project" value="UniProtKB-SubCell"/>
</dbReference>
<comment type="caution">
    <text evidence="6">The sequence shown here is derived from an EMBL/GenBank/DDBJ whole genome shotgun (WGS) entry which is preliminary data.</text>
</comment>
<evidence type="ECO:0000259" key="5">
    <source>
        <dbReference type="PROSITE" id="PS50048"/>
    </source>
</evidence>
<dbReference type="CDD" id="cd12148">
    <property type="entry name" value="fungal_TF_MHR"/>
    <property type="match status" value="1"/>
</dbReference>
<dbReference type="PROSITE" id="PS50048">
    <property type="entry name" value="ZN2_CY6_FUNGAL_2"/>
    <property type="match status" value="1"/>
</dbReference>
<comment type="subcellular location">
    <subcellularLocation>
        <location evidence="1">Nucleus</location>
    </subcellularLocation>
</comment>
<dbReference type="Proteomes" id="UP000578531">
    <property type="component" value="Unassembled WGS sequence"/>
</dbReference>
<evidence type="ECO:0000256" key="3">
    <source>
        <dbReference type="ARBA" id="ARBA00023242"/>
    </source>
</evidence>
<dbReference type="OrthoDB" id="2269373at2759"/>
<dbReference type="SUPFAM" id="SSF57701">
    <property type="entry name" value="Zn2/Cys6 DNA-binding domain"/>
    <property type="match status" value="1"/>
</dbReference>
<dbReference type="EMBL" id="JACCJC010000032">
    <property type="protein sequence ID" value="KAF6234140.1"/>
    <property type="molecule type" value="Genomic_DNA"/>
</dbReference>
<dbReference type="AlphaFoldDB" id="A0A8H6FSZ2"/>
<feature type="region of interest" description="Disordered" evidence="4">
    <location>
        <begin position="1"/>
        <end position="20"/>
    </location>
</feature>
<evidence type="ECO:0000313" key="7">
    <source>
        <dbReference type="Proteomes" id="UP000578531"/>
    </source>
</evidence>
<name>A0A8H6FSZ2_9LECA</name>
<dbReference type="CDD" id="cd00067">
    <property type="entry name" value="GAL4"/>
    <property type="match status" value="1"/>
</dbReference>
<dbReference type="PANTHER" id="PTHR31001">
    <property type="entry name" value="UNCHARACTERIZED TRANSCRIPTIONAL REGULATORY PROTEIN"/>
    <property type="match status" value="1"/>
</dbReference>
<dbReference type="GeneID" id="59289216"/>
<keyword evidence="2" id="KW-0479">Metal-binding</keyword>
<dbReference type="Pfam" id="PF00172">
    <property type="entry name" value="Zn_clus"/>
    <property type="match status" value="1"/>
</dbReference>
<protein>
    <recommendedName>
        <fullName evidence="5">Zn(2)-C6 fungal-type domain-containing protein</fullName>
    </recommendedName>
</protein>
<evidence type="ECO:0000256" key="1">
    <source>
        <dbReference type="ARBA" id="ARBA00004123"/>
    </source>
</evidence>
<dbReference type="RefSeq" id="XP_037163541.1">
    <property type="nucleotide sequence ID" value="XM_037309462.1"/>
</dbReference>